<reference evidence="2" key="1">
    <citation type="submission" date="2013-06" db="EMBL/GenBank/DDBJ databases">
        <authorList>
            <person name="Zhao Q."/>
        </authorList>
    </citation>
    <scope>NUCLEOTIDE SEQUENCE</scope>
    <source>
        <strain evidence="2">cv. W1943</strain>
    </source>
</reference>
<dbReference type="EnsemblPlants" id="ORUFI07G18900.1">
    <property type="protein sequence ID" value="ORUFI07G18900.1"/>
    <property type="gene ID" value="ORUFI07G18900"/>
</dbReference>
<evidence type="ECO:0000313" key="2">
    <source>
        <dbReference type="Proteomes" id="UP000008022"/>
    </source>
</evidence>
<evidence type="ECO:0000313" key="1">
    <source>
        <dbReference type="EnsemblPlants" id="ORUFI07G18900.1"/>
    </source>
</evidence>
<accession>A0A0E0Q9P9</accession>
<keyword evidence="2" id="KW-1185">Reference proteome</keyword>
<sequence length="59" mass="6375">MVLKEQEESSTAFVESPLYPADKAGSKPRHVLVASSGFSVNASAYFGWLFRPVLSLASN</sequence>
<organism evidence="1 2">
    <name type="scientific">Oryza rufipogon</name>
    <name type="common">Brownbeard rice</name>
    <name type="synonym">Asian wild rice</name>
    <dbReference type="NCBI Taxonomy" id="4529"/>
    <lineage>
        <taxon>Eukaryota</taxon>
        <taxon>Viridiplantae</taxon>
        <taxon>Streptophyta</taxon>
        <taxon>Embryophyta</taxon>
        <taxon>Tracheophyta</taxon>
        <taxon>Spermatophyta</taxon>
        <taxon>Magnoliopsida</taxon>
        <taxon>Liliopsida</taxon>
        <taxon>Poales</taxon>
        <taxon>Poaceae</taxon>
        <taxon>BOP clade</taxon>
        <taxon>Oryzoideae</taxon>
        <taxon>Oryzeae</taxon>
        <taxon>Oryzinae</taxon>
        <taxon>Oryza</taxon>
    </lineage>
</organism>
<reference evidence="1" key="2">
    <citation type="submission" date="2015-06" db="UniProtKB">
        <authorList>
            <consortium name="EnsemblPlants"/>
        </authorList>
    </citation>
    <scope>IDENTIFICATION</scope>
</reference>
<proteinExistence type="predicted"/>
<dbReference type="AlphaFoldDB" id="A0A0E0Q9P9"/>
<dbReference type="Gramene" id="ORUFI07G18900.1">
    <property type="protein sequence ID" value="ORUFI07G18900.1"/>
    <property type="gene ID" value="ORUFI07G18900"/>
</dbReference>
<name>A0A0E0Q9P9_ORYRU</name>
<dbReference type="Proteomes" id="UP000008022">
    <property type="component" value="Unassembled WGS sequence"/>
</dbReference>
<protein>
    <submittedName>
        <fullName evidence="1">Uncharacterized protein</fullName>
    </submittedName>
</protein>
<dbReference type="HOGENOM" id="CLU_2965057_0_0_1"/>